<protein>
    <submittedName>
        <fullName evidence="1">Uncharacterized protein</fullName>
    </submittedName>
</protein>
<evidence type="ECO:0000313" key="1">
    <source>
        <dbReference type="EMBL" id="MEE2041280.1"/>
    </source>
</evidence>
<gene>
    <name evidence="1" type="ORF">Q8791_29050</name>
</gene>
<sequence>MMKVRVKTRLSTGRVLGQARAGEARGLGVAGEHLLGASRQRVPIEEGTLERSGVASVDESSLEAAVSYDTEYAARQHQEDTWQHDPGRTSRYLENPFEEEAETMLALYAAEVRRSLGG</sequence>
<keyword evidence="2" id="KW-1185">Reference proteome</keyword>
<accession>A0ABU7KGD9</accession>
<proteinExistence type="predicted"/>
<dbReference type="Proteomes" id="UP001356095">
    <property type="component" value="Unassembled WGS sequence"/>
</dbReference>
<reference evidence="1 2" key="1">
    <citation type="submission" date="2023-08" db="EMBL/GenBank/DDBJ databases">
        <authorList>
            <person name="Girao M."/>
            <person name="Carvalho M.F."/>
        </authorList>
    </citation>
    <scope>NUCLEOTIDE SEQUENCE [LARGE SCALE GENOMIC DNA]</scope>
    <source>
        <strain evidence="1 2">CT-R113</strain>
    </source>
</reference>
<comment type="caution">
    <text evidence="1">The sequence shown here is derived from an EMBL/GenBank/DDBJ whole genome shotgun (WGS) entry which is preliminary data.</text>
</comment>
<organism evidence="1 2">
    <name type="scientific">Nocardiopsis codii</name>
    <dbReference type="NCBI Taxonomy" id="3065942"/>
    <lineage>
        <taxon>Bacteria</taxon>
        <taxon>Bacillati</taxon>
        <taxon>Actinomycetota</taxon>
        <taxon>Actinomycetes</taxon>
        <taxon>Streptosporangiales</taxon>
        <taxon>Nocardiopsidaceae</taxon>
        <taxon>Nocardiopsis</taxon>
    </lineage>
</organism>
<dbReference type="EMBL" id="JAUZMY010000045">
    <property type="protein sequence ID" value="MEE2041280.1"/>
    <property type="molecule type" value="Genomic_DNA"/>
</dbReference>
<dbReference type="RefSeq" id="WP_330095040.1">
    <property type="nucleotide sequence ID" value="NZ_JAUZMY010000045.1"/>
</dbReference>
<name>A0ABU7KGD9_9ACTN</name>
<evidence type="ECO:0000313" key="2">
    <source>
        <dbReference type="Proteomes" id="UP001356095"/>
    </source>
</evidence>